<proteinExistence type="predicted"/>
<dbReference type="InterPro" id="IPR001375">
    <property type="entry name" value="Peptidase_S9_cat"/>
</dbReference>
<dbReference type="InterPro" id="IPR050278">
    <property type="entry name" value="Serine_Prot_S9B/DPPIV"/>
</dbReference>
<dbReference type="PANTHER" id="PTHR11731">
    <property type="entry name" value="PROTEASE FAMILY S9B,C DIPEPTIDYL-PEPTIDASE IV-RELATED"/>
    <property type="match status" value="1"/>
</dbReference>
<accession>A0ABW5LYG6</accession>
<feature type="domain" description="Dipeptidylpeptidase IV N-terminal" evidence="2">
    <location>
        <begin position="105"/>
        <end position="442"/>
    </location>
</feature>
<dbReference type="InterPro" id="IPR002469">
    <property type="entry name" value="Peptidase_S9B_N"/>
</dbReference>
<reference evidence="4" key="1">
    <citation type="journal article" date="2019" name="Int. J. Syst. Evol. Microbiol.">
        <title>The Global Catalogue of Microorganisms (GCM) 10K type strain sequencing project: providing services to taxonomists for standard genome sequencing and annotation.</title>
        <authorList>
            <consortium name="The Broad Institute Genomics Platform"/>
            <consortium name="The Broad Institute Genome Sequencing Center for Infectious Disease"/>
            <person name="Wu L."/>
            <person name="Ma J."/>
        </authorList>
    </citation>
    <scope>NUCLEOTIDE SEQUENCE [LARGE SCALE GENOMIC DNA]</scope>
    <source>
        <strain evidence="4">KCTC 52127</strain>
    </source>
</reference>
<gene>
    <name evidence="3" type="ORF">ACFSRZ_15935</name>
</gene>
<dbReference type="Pfam" id="PF00930">
    <property type="entry name" value="DPPIV_N"/>
    <property type="match status" value="1"/>
</dbReference>
<dbReference type="SUPFAM" id="SSF82171">
    <property type="entry name" value="DPP6 N-terminal domain-like"/>
    <property type="match status" value="1"/>
</dbReference>
<dbReference type="PROSITE" id="PS51257">
    <property type="entry name" value="PROKAR_LIPOPROTEIN"/>
    <property type="match status" value="1"/>
</dbReference>
<dbReference type="Gene3D" id="2.140.10.30">
    <property type="entry name" value="Dipeptidylpeptidase IV, N-terminal domain"/>
    <property type="match status" value="1"/>
</dbReference>
<dbReference type="Gene3D" id="3.40.50.1820">
    <property type="entry name" value="alpha/beta hydrolase"/>
    <property type="match status" value="1"/>
</dbReference>
<feature type="domain" description="Peptidase S9 prolyl oligopeptidase catalytic" evidence="1">
    <location>
        <begin position="531"/>
        <end position="727"/>
    </location>
</feature>
<evidence type="ECO:0000313" key="4">
    <source>
        <dbReference type="Proteomes" id="UP001597508"/>
    </source>
</evidence>
<evidence type="ECO:0000313" key="3">
    <source>
        <dbReference type="EMBL" id="MFD2568866.1"/>
    </source>
</evidence>
<dbReference type="Pfam" id="PF00326">
    <property type="entry name" value="Peptidase_S9"/>
    <property type="match status" value="1"/>
</dbReference>
<dbReference type="InterPro" id="IPR029058">
    <property type="entry name" value="AB_hydrolase_fold"/>
</dbReference>
<dbReference type="EMBL" id="JBHULH010000012">
    <property type="protein sequence ID" value="MFD2568866.1"/>
    <property type="molecule type" value="Genomic_DNA"/>
</dbReference>
<comment type="caution">
    <text evidence="3">The sequence shown here is derived from an EMBL/GenBank/DDBJ whole genome shotgun (WGS) entry which is preliminary data.</text>
</comment>
<dbReference type="PANTHER" id="PTHR11731:SF193">
    <property type="entry name" value="DIPEPTIDYL PEPTIDASE 9"/>
    <property type="match status" value="1"/>
</dbReference>
<keyword evidence="4" id="KW-1185">Reference proteome</keyword>
<evidence type="ECO:0000259" key="1">
    <source>
        <dbReference type="Pfam" id="PF00326"/>
    </source>
</evidence>
<evidence type="ECO:0000259" key="2">
    <source>
        <dbReference type="Pfam" id="PF00930"/>
    </source>
</evidence>
<dbReference type="SUPFAM" id="SSF53474">
    <property type="entry name" value="alpha/beta-Hydrolases"/>
    <property type="match status" value="1"/>
</dbReference>
<dbReference type="Proteomes" id="UP001597508">
    <property type="component" value="Unassembled WGS sequence"/>
</dbReference>
<organism evidence="3 4">
    <name type="scientific">Pseudotenacibaculum haliotis</name>
    <dbReference type="NCBI Taxonomy" id="1862138"/>
    <lineage>
        <taxon>Bacteria</taxon>
        <taxon>Pseudomonadati</taxon>
        <taxon>Bacteroidota</taxon>
        <taxon>Flavobacteriia</taxon>
        <taxon>Flavobacteriales</taxon>
        <taxon>Flavobacteriaceae</taxon>
        <taxon>Pseudotenacibaculum</taxon>
    </lineage>
</organism>
<dbReference type="RefSeq" id="WP_379667572.1">
    <property type="nucleotide sequence ID" value="NZ_JBHULH010000012.1"/>
</dbReference>
<name>A0ABW5LYG6_9FLAO</name>
<protein>
    <submittedName>
        <fullName evidence="3">S9 family peptidase</fullName>
    </submittedName>
</protein>
<sequence>MKKLFILATILLFISCDKNNTSTSSISTGTKEITLEEIWGGEFSTDRMNALNSMNGDYYSLLNSDDEGNSKVDKYSYKTLEKVATIVDGKTLKGLNKFSSYSFNNDETKLILGKDFNPIYRHSFTGTFYAYDIASKKLVLIGKNIQVPTFSPDSKKVAYAKDNNIYIKNLSNNSVTQVTRDGKVNSIINGTTDWVYEEEFAFVRAFEWSNDSKFIAFLRFDESNVREFSMDVIGKKLYPTQHVFKYPKAGEENAKVSLHMYNTQTRATKKINLGAYEYIPRIKWSSAKNILIATTLNRHQNDLNLYKVNANNGSKQLLLNETDKAYVDIHDNLTFLNDNSFIWTSEKDGYNHIYHYDFNGNLINQITKGKWEVTNYYGYNKDKKTIYYQSVENGSINRGIYSIGLDGKNKKLLSNEDGNNRASFSDNLNFFINTHSTAEVPPIYSLHTAEGEMLKVIKDNAALKEKLSDYKMSPKEFSTISINGEDLNMWMIKPADFDENKKYPMLMFQYSGPGSQQVANRWNGTNDYWHQMLAQQGYIIACVDPRGTGFKGRDFKKVTYMNLVKYETEDQIAAAKKLAERSYIDEDNVGIWGWSYGGHMSTNCLLKGSDIFSTAIAVAPVTTWRFYDTVYTERYMRTPQENAEGYDANSPLNYPEKLEGNYLLVHGSGDDNVHLQHTMRMAEALIQADKQFDWAIYPDRNHGIRGGNTRLHLYKKMTNFIKKNLNNDKNKELKIKG</sequence>